<sequence>MVPDSDSDMEITKLDTTLESEPGTSTSSEKLPEAICSLNVLEASSTVGTQYLESDFLPQTDHIYGKEWTDFQTRFSQILTEEKGVQSKSDGATTCIIDCAETFIQRPTNLRSRGETYSNYKSHKTAKHLVEISPHAQIMFISKAFGGRASDKFIVEKSGFINYLLPGVEIMADRGFTIDDLFFPLRVKLNIPAFTKNKPQLSAEDVTTTRRIARVQIHVERVIRRLKVFKILSGTVHVSSLKLFDDILLVCSALVNLRSYLIRDTNESDE</sequence>
<dbReference type="InterPro" id="IPR027806">
    <property type="entry name" value="HARBI1_dom"/>
</dbReference>
<dbReference type="Proteomes" id="UP000507470">
    <property type="component" value="Unassembled WGS sequence"/>
</dbReference>
<evidence type="ECO:0000313" key="5">
    <source>
        <dbReference type="EMBL" id="CAC5392808.1"/>
    </source>
</evidence>
<protein>
    <recommendedName>
        <fullName evidence="4">DDE Tnp4 domain-containing protein</fullName>
    </recommendedName>
</protein>
<feature type="domain" description="DDE Tnp4" evidence="4">
    <location>
        <begin position="97"/>
        <end position="256"/>
    </location>
</feature>
<gene>
    <name evidence="5" type="ORF">MCOR_27716</name>
</gene>
<evidence type="ECO:0000259" key="4">
    <source>
        <dbReference type="Pfam" id="PF13359"/>
    </source>
</evidence>
<keyword evidence="6" id="KW-1185">Reference proteome</keyword>
<accession>A0A6J8C8T2</accession>
<keyword evidence="2" id="KW-0479">Metal-binding</keyword>
<feature type="region of interest" description="Disordered" evidence="3">
    <location>
        <begin position="1"/>
        <end position="29"/>
    </location>
</feature>
<proteinExistence type="predicted"/>
<dbReference type="AlphaFoldDB" id="A0A6J8C8T2"/>
<dbReference type="GO" id="GO:0046872">
    <property type="term" value="F:metal ion binding"/>
    <property type="evidence" value="ECO:0007669"/>
    <property type="project" value="UniProtKB-KW"/>
</dbReference>
<dbReference type="Pfam" id="PF13359">
    <property type="entry name" value="DDE_Tnp_4"/>
    <property type="match status" value="1"/>
</dbReference>
<evidence type="ECO:0000256" key="2">
    <source>
        <dbReference type="ARBA" id="ARBA00022723"/>
    </source>
</evidence>
<comment type="cofactor">
    <cofactor evidence="1">
        <name>a divalent metal cation</name>
        <dbReference type="ChEBI" id="CHEBI:60240"/>
    </cofactor>
</comment>
<evidence type="ECO:0000313" key="6">
    <source>
        <dbReference type="Proteomes" id="UP000507470"/>
    </source>
</evidence>
<organism evidence="5 6">
    <name type="scientific">Mytilus coruscus</name>
    <name type="common">Sea mussel</name>
    <dbReference type="NCBI Taxonomy" id="42192"/>
    <lineage>
        <taxon>Eukaryota</taxon>
        <taxon>Metazoa</taxon>
        <taxon>Spiralia</taxon>
        <taxon>Lophotrochozoa</taxon>
        <taxon>Mollusca</taxon>
        <taxon>Bivalvia</taxon>
        <taxon>Autobranchia</taxon>
        <taxon>Pteriomorphia</taxon>
        <taxon>Mytilida</taxon>
        <taxon>Mytiloidea</taxon>
        <taxon>Mytilidae</taxon>
        <taxon>Mytilinae</taxon>
        <taxon>Mytilus</taxon>
    </lineage>
</organism>
<dbReference type="PANTHER" id="PTHR23080:SF143">
    <property type="entry name" value="SI:DKEY-56D12.4"/>
    <property type="match status" value="1"/>
</dbReference>
<evidence type="ECO:0000256" key="3">
    <source>
        <dbReference type="SAM" id="MobiDB-lite"/>
    </source>
</evidence>
<dbReference type="PANTHER" id="PTHR23080">
    <property type="entry name" value="THAP DOMAIN PROTEIN"/>
    <property type="match status" value="1"/>
</dbReference>
<reference evidence="5 6" key="1">
    <citation type="submission" date="2020-06" db="EMBL/GenBank/DDBJ databases">
        <authorList>
            <person name="Li R."/>
            <person name="Bekaert M."/>
        </authorList>
    </citation>
    <scope>NUCLEOTIDE SEQUENCE [LARGE SCALE GENOMIC DNA]</scope>
    <source>
        <strain evidence="6">wild</strain>
    </source>
</reference>
<dbReference type="OrthoDB" id="7331812at2759"/>
<dbReference type="EMBL" id="CACVKT020005076">
    <property type="protein sequence ID" value="CAC5392808.1"/>
    <property type="molecule type" value="Genomic_DNA"/>
</dbReference>
<feature type="compositionally biased region" description="Polar residues" evidence="3">
    <location>
        <begin position="14"/>
        <end position="29"/>
    </location>
</feature>
<name>A0A6J8C8T2_MYTCO</name>
<evidence type="ECO:0000256" key="1">
    <source>
        <dbReference type="ARBA" id="ARBA00001968"/>
    </source>
</evidence>